<sequence>MEKVIEMIPVQGTKEKKKNKGFSLVELIIVIAIMAILVGVVGTQVLPYIEKSRQAKDFQVISGFCTAATTAYASNAADISATTGTISFTLNATTDTTAPTGDALIIYNEVKTLTGYTNITTFKTSLSSKAGKDINGITITVDLTNKKITVTTSQATSSYDDVFKDVVGTL</sequence>
<dbReference type="Pfam" id="PF07963">
    <property type="entry name" value="N_methyl"/>
    <property type="match status" value="1"/>
</dbReference>
<dbReference type="SUPFAM" id="SSF54523">
    <property type="entry name" value="Pili subunits"/>
    <property type="match status" value="1"/>
</dbReference>
<dbReference type="PROSITE" id="PS00409">
    <property type="entry name" value="PROKAR_NTER_METHYL"/>
    <property type="match status" value="1"/>
</dbReference>
<proteinExistence type="predicted"/>
<dbReference type="InterPro" id="IPR012902">
    <property type="entry name" value="N_methyl_site"/>
</dbReference>
<dbReference type="NCBIfam" id="TIGR02532">
    <property type="entry name" value="IV_pilin_GFxxxE"/>
    <property type="match status" value="1"/>
</dbReference>
<dbReference type="InterPro" id="IPR045584">
    <property type="entry name" value="Pilin-like"/>
</dbReference>
<evidence type="ECO:0008006" key="4">
    <source>
        <dbReference type="Google" id="ProtNLM"/>
    </source>
</evidence>
<keyword evidence="1" id="KW-1133">Transmembrane helix</keyword>
<dbReference type="Gene3D" id="3.30.700.10">
    <property type="entry name" value="Glycoprotein, Type 4 Pilin"/>
    <property type="match status" value="1"/>
</dbReference>
<dbReference type="AlphaFoldDB" id="A0A7I8DS93"/>
<feature type="transmembrane region" description="Helical" evidence="1">
    <location>
        <begin position="21"/>
        <end position="46"/>
    </location>
</feature>
<evidence type="ECO:0000313" key="2">
    <source>
        <dbReference type="EMBL" id="BCJ99985.1"/>
    </source>
</evidence>
<keyword evidence="1" id="KW-0812">Transmembrane</keyword>
<reference evidence="2 3" key="2">
    <citation type="submission" date="2020-08" db="EMBL/GenBank/DDBJ databases">
        <authorList>
            <person name="Ueki A."/>
            <person name="Tonouchi A."/>
        </authorList>
    </citation>
    <scope>NUCLEOTIDE SEQUENCE [LARGE SCALE GENOMIC DNA]</scope>
    <source>
        <strain evidence="2 3">CTTW</strain>
    </source>
</reference>
<name>A0A7I8DS93_9FIRM</name>
<evidence type="ECO:0000256" key="1">
    <source>
        <dbReference type="SAM" id="Phobius"/>
    </source>
</evidence>
<protein>
    <recommendedName>
        <fullName evidence="4">Prepilin-type N-terminal cleavage/methylation domain-containing protein</fullName>
    </recommendedName>
</protein>
<reference evidence="2 3" key="1">
    <citation type="submission" date="2020-08" db="EMBL/GenBank/DDBJ databases">
        <title>Draft genome sequencing of an Anaerocolumna strain isolated from anoxic soil subjected to BSD treatment.</title>
        <authorList>
            <person name="Uek A."/>
            <person name="Tonouchi A."/>
        </authorList>
    </citation>
    <scope>NUCLEOTIDE SEQUENCE [LARGE SCALE GENOMIC DNA]</scope>
    <source>
        <strain evidence="2 3">CTTW</strain>
    </source>
</reference>
<dbReference type="EMBL" id="AP023368">
    <property type="protein sequence ID" value="BCJ99985.1"/>
    <property type="molecule type" value="Genomic_DNA"/>
</dbReference>
<organism evidence="2 3">
    <name type="scientific">Anaerocolumna chitinilytica</name>
    <dbReference type="NCBI Taxonomy" id="1727145"/>
    <lineage>
        <taxon>Bacteria</taxon>
        <taxon>Bacillati</taxon>
        <taxon>Bacillota</taxon>
        <taxon>Clostridia</taxon>
        <taxon>Lachnospirales</taxon>
        <taxon>Lachnospiraceae</taxon>
        <taxon>Anaerocolumna</taxon>
    </lineage>
</organism>
<dbReference type="Proteomes" id="UP000515703">
    <property type="component" value="Chromosome"/>
</dbReference>
<gene>
    <name evidence="2" type="ORF">bsdcttw_30260</name>
</gene>
<evidence type="ECO:0000313" key="3">
    <source>
        <dbReference type="Proteomes" id="UP000515703"/>
    </source>
</evidence>
<dbReference type="KEGG" id="acht:bsdcttw_30260"/>
<keyword evidence="1" id="KW-0472">Membrane</keyword>
<accession>A0A7I8DS93</accession>
<keyword evidence="3" id="KW-1185">Reference proteome</keyword>
<dbReference type="RefSeq" id="WP_225903672.1">
    <property type="nucleotide sequence ID" value="NZ_AP023368.1"/>
</dbReference>